<evidence type="ECO:0000313" key="3">
    <source>
        <dbReference type="Proteomes" id="UP001259803"/>
    </source>
</evidence>
<dbReference type="Proteomes" id="UP001259803">
    <property type="component" value="Unassembled WGS sequence"/>
</dbReference>
<sequence>MTPSRYVAVRGLPLALALVFTSFAPGVRAQDAPPLCSDRPGDATPTCVLEAGAVQLETSIIDWSRSKGDGTTNSYLLGDSLLKLGIGGDTEVRASFTPYQHSRTTRERFIATSEGFGDVGLSARHRFVDGGSSGISFAGQAFVVLPTGSDEVSAGTWSAGIVAPVEFALGNGFNFNLTPLVAAQADSDGDGRHLLYSGTVAVGHALGSNVSMTGELFAQRDRDPAGHAKVVTANALLAWQPTPDLQFDLSTYVGLNSDAPDIEVLVGFTRRFR</sequence>
<dbReference type="InterPro" id="IPR025737">
    <property type="entry name" value="FApF"/>
</dbReference>
<keyword evidence="1" id="KW-0732">Signal</keyword>
<dbReference type="EMBL" id="JAVRHS010000017">
    <property type="protein sequence ID" value="MDT0577108.1"/>
    <property type="molecule type" value="Genomic_DNA"/>
</dbReference>
<reference evidence="2 3" key="1">
    <citation type="submission" date="2023-09" db="EMBL/GenBank/DDBJ databases">
        <authorList>
            <person name="Rey-Velasco X."/>
        </authorList>
    </citation>
    <scope>NUCLEOTIDE SEQUENCE [LARGE SCALE GENOMIC DNA]</scope>
    <source>
        <strain evidence="2 3">F390</strain>
    </source>
</reference>
<feature type="chain" id="PRO_5046667742" evidence="1">
    <location>
        <begin position="30"/>
        <end position="273"/>
    </location>
</feature>
<dbReference type="RefSeq" id="WP_311341683.1">
    <property type="nucleotide sequence ID" value="NZ_JAVRHS010000017.1"/>
</dbReference>
<accession>A0ABU2ZKH5</accession>
<protein>
    <submittedName>
        <fullName evidence="2">Transporter</fullName>
    </submittedName>
</protein>
<name>A0ABU2ZKH5_9SPHN</name>
<organism evidence="2 3">
    <name type="scientific">Croceicoccus esteveae</name>
    <dbReference type="NCBI Taxonomy" id="3075597"/>
    <lineage>
        <taxon>Bacteria</taxon>
        <taxon>Pseudomonadati</taxon>
        <taxon>Pseudomonadota</taxon>
        <taxon>Alphaproteobacteria</taxon>
        <taxon>Sphingomonadales</taxon>
        <taxon>Erythrobacteraceae</taxon>
        <taxon>Croceicoccus</taxon>
    </lineage>
</organism>
<proteinExistence type="predicted"/>
<keyword evidence="3" id="KW-1185">Reference proteome</keyword>
<feature type="signal peptide" evidence="1">
    <location>
        <begin position="1"/>
        <end position="29"/>
    </location>
</feature>
<dbReference type="Pfam" id="PF13557">
    <property type="entry name" value="Phenol_MetA_deg"/>
    <property type="match status" value="1"/>
</dbReference>
<gene>
    <name evidence="2" type="ORF">RM533_13125</name>
</gene>
<evidence type="ECO:0000313" key="2">
    <source>
        <dbReference type="EMBL" id="MDT0577108.1"/>
    </source>
</evidence>
<evidence type="ECO:0000256" key="1">
    <source>
        <dbReference type="SAM" id="SignalP"/>
    </source>
</evidence>
<comment type="caution">
    <text evidence="2">The sequence shown here is derived from an EMBL/GenBank/DDBJ whole genome shotgun (WGS) entry which is preliminary data.</text>
</comment>